<dbReference type="Pfam" id="PF10180">
    <property type="entry name" value="WKF"/>
    <property type="match status" value="1"/>
</dbReference>
<dbReference type="InterPro" id="IPR019327">
    <property type="entry name" value="WKF"/>
</dbReference>
<organism evidence="3 4">
    <name type="scientific">Anopheles farauti</name>
    <dbReference type="NCBI Taxonomy" id="69004"/>
    <lineage>
        <taxon>Eukaryota</taxon>
        <taxon>Metazoa</taxon>
        <taxon>Ecdysozoa</taxon>
        <taxon>Arthropoda</taxon>
        <taxon>Hexapoda</taxon>
        <taxon>Insecta</taxon>
        <taxon>Pterygota</taxon>
        <taxon>Neoptera</taxon>
        <taxon>Endopterygota</taxon>
        <taxon>Diptera</taxon>
        <taxon>Nematocera</taxon>
        <taxon>Culicoidea</taxon>
        <taxon>Culicidae</taxon>
        <taxon>Anophelinae</taxon>
        <taxon>Anopheles</taxon>
    </lineage>
</organism>
<dbReference type="PANTHER" id="PTHR22306">
    <property type="entry name" value="CHROMOSOME 7 OPEN READING FRAME 50"/>
    <property type="match status" value="1"/>
</dbReference>
<dbReference type="AlphaFoldDB" id="A0A182QCA9"/>
<keyword evidence="4" id="KW-1185">Reference proteome</keyword>
<dbReference type="STRING" id="69004.A0A182QCA9"/>
<proteinExistence type="predicted"/>
<accession>A0A182QCA9</accession>
<feature type="region of interest" description="Disordered" evidence="1">
    <location>
        <begin position="69"/>
        <end position="113"/>
    </location>
</feature>
<reference evidence="4" key="1">
    <citation type="submission" date="2014-01" db="EMBL/GenBank/DDBJ databases">
        <title>The Genome Sequence of Anopheles farauti FAR1 (V2).</title>
        <authorList>
            <consortium name="The Broad Institute Genomics Platform"/>
            <person name="Neafsey D.E."/>
            <person name="Besansky N."/>
            <person name="Howell P."/>
            <person name="Walton C."/>
            <person name="Young S.K."/>
            <person name="Zeng Q."/>
            <person name="Gargeya S."/>
            <person name="Fitzgerald M."/>
            <person name="Haas B."/>
            <person name="Abouelleil A."/>
            <person name="Allen A.W."/>
            <person name="Alvarado L."/>
            <person name="Arachchi H.M."/>
            <person name="Berlin A.M."/>
            <person name="Chapman S.B."/>
            <person name="Gainer-Dewar J."/>
            <person name="Goldberg J."/>
            <person name="Griggs A."/>
            <person name="Gujja S."/>
            <person name="Hansen M."/>
            <person name="Howarth C."/>
            <person name="Imamovic A."/>
            <person name="Ireland A."/>
            <person name="Larimer J."/>
            <person name="McCowan C."/>
            <person name="Murphy C."/>
            <person name="Pearson M."/>
            <person name="Poon T.W."/>
            <person name="Priest M."/>
            <person name="Roberts A."/>
            <person name="Saif S."/>
            <person name="Shea T."/>
            <person name="Sisk P."/>
            <person name="Sykes S."/>
            <person name="Wortman J."/>
            <person name="Nusbaum C."/>
            <person name="Birren B."/>
        </authorList>
    </citation>
    <scope>NUCLEOTIDE SEQUENCE [LARGE SCALE GENOMIC DNA]</scope>
    <source>
        <strain evidence="4">FAR1</strain>
    </source>
</reference>
<dbReference type="EMBL" id="AXCN02000540">
    <property type="status" value="NOT_ANNOTATED_CDS"/>
    <property type="molecule type" value="Genomic_DNA"/>
</dbReference>
<dbReference type="VEuPathDB" id="VectorBase:AFAF007304"/>
<evidence type="ECO:0000313" key="4">
    <source>
        <dbReference type="Proteomes" id="UP000075886"/>
    </source>
</evidence>
<dbReference type="PANTHER" id="PTHR22306:SF2">
    <property type="entry name" value="CHROMOSOME 7 OPEN READING FRAME 50"/>
    <property type="match status" value="1"/>
</dbReference>
<feature type="domain" description="WKF" evidence="2">
    <location>
        <begin position="158"/>
        <end position="220"/>
    </location>
</feature>
<evidence type="ECO:0000259" key="2">
    <source>
        <dbReference type="Pfam" id="PF10180"/>
    </source>
</evidence>
<feature type="compositionally biased region" description="Polar residues" evidence="1">
    <location>
        <begin position="86"/>
        <end position="95"/>
    </location>
</feature>
<dbReference type="EnsemblMetazoa" id="AFAF007304-RA">
    <property type="protein sequence ID" value="AFAF007304-PA"/>
    <property type="gene ID" value="AFAF007304"/>
</dbReference>
<evidence type="ECO:0000256" key="1">
    <source>
        <dbReference type="SAM" id="MobiDB-lite"/>
    </source>
</evidence>
<sequence length="247" mass="28156">MTFRETYLVLLNHRSKQNNVISFFHIQRALAFRSEMAKTKALKKSKDIEGASEKVTPVANGKVAKKKDNVVASVGKKQKKVPAEQENGTKQVPSKQKSKENSNNNENTITAGTTIDKLSNINLKSKKSKRELKRENHAEAVQKAKADLDKKDWNNICQYLQTWKQNREAWKFQKRTQTNLQLHVFDEGKLEGDLWPIAVEYLGLTKGKGRDFLVKLAKEIVDKGDADKTAETDEKYERARELLQSLG</sequence>
<name>A0A182QCA9_9DIPT</name>
<evidence type="ECO:0000313" key="3">
    <source>
        <dbReference type="EnsemblMetazoa" id="AFAF007304-PA"/>
    </source>
</evidence>
<protein>
    <recommendedName>
        <fullName evidence="2">WKF domain-containing protein</fullName>
    </recommendedName>
</protein>
<reference evidence="3" key="2">
    <citation type="submission" date="2020-05" db="UniProtKB">
        <authorList>
            <consortium name="EnsemblMetazoa"/>
        </authorList>
    </citation>
    <scope>IDENTIFICATION</scope>
    <source>
        <strain evidence="3">FAR1</strain>
    </source>
</reference>
<dbReference type="Proteomes" id="UP000075886">
    <property type="component" value="Unassembled WGS sequence"/>
</dbReference>